<dbReference type="Gene3D" id="2.80.10.50">
    <property type="match status" value="1"/>
</dbReference>
<proteinExistence type="predicted"/>
<protein>
    <submittedName>
        <fullName evidence="1">Uncharacterized protein</fullName>
    </submittedName>
</protein>
<evidence type="ECO:0000313" key="2">
    <source>
        <dbReference type="Proteomes" id="UP000076154"/>
    </source>
</evidence>
<keyword evidence="2" id="KW-1185">Reference proteome</keyword>
<reference evidence="1" key="1">
    <citation type="submission" date="2018-04" db="EMBL/GenBank/DDBJ databases">
        <title>Whole genome sequencing of Hypsizygus marmoreus.</title>
        <authorList>
            <person name="Choi I.-G."/>
            <person name="Min B."/>
            <person name="Kim J.-G."/>
            <person name="Kim S."/>
            <person name="Oh Y.-L."/>
            <person name="Kong W.-S."/>
            <person name="Park H."/>
            <person name="Jeong J."/>
            <person name="Song E.-S."/>
        </authorList>
    </citation>
    <scope>NUCLEOTIDE SEQUENCE [LARGE SCALE GENOMIC DNA]</scope>
    <source>
        <strain evidence="1">51987-8</strain>
    </source>
</reference>
<sequence>MNFPGFYVIENDAHGFVGDASIGNSKDSEAVPIVKIALDDVNPFYITQEPHGTFIIRSLAEKFTRKVADYRKREVAVIHDNEIVAYPDDNKHLHRWKLVRDVAHPTHFHILDADTMAYWRLSARHPGTKVHLYYPIPGTTIPPGIAWKLTPELQDGKYYIKNILYGDINIGTKNDGGISLVVAASSPAVWRIKVSGMQPPEYGARFPDGATWNIFFIKSKSKSPANTSFPVRRVDNTIIISEDTSEDVEVSAQCNWHPIWSADEGAWRIKDIGIGRSGVEWSLAHDYEDGKSEQVHVLCGYEQNGCSLWELIRIGD</sequence>
<evidence type="ECO:0000313" key="1">
    <source>
        <dbReference type="EMBL" id="RDB16447.1"/>
    </source>
</evidence>
<dbReference type="Proteomes" id="UP000076154">
    <property type="component" value="Unassembled WGS sequence"/>
</dbReference>
<accession>A0A369J768</accession>
<gene>
    <name evidence="1" type="ORF">Hypma_002921</name>
</gene>
<dbReference type="InParanoid" id="A0A369J768"/>
<name>A0A369J768_HYPMA</name>
<organism evidence="1 2">
    <name type="scientific">Hypsizygus marmoreus</name>
    <name type="common">White beech mushroom</name>
    <name type="synonym">Agaricus marmoreus</name>
    <dbReference type="NCBI Taxonomy" id="39966"/>
    <lineage>
        <taxon>Eukaryota</taxon>
        <taxon>Fungi</taxon>
        <taxon>Dikarya</taxon>
        <taxon>Basidiomycota</taxon>
        <taxon>Agaricomycotina</taxon>
        <taxon>Agaricomycetes</taxon>
        <taxon>Agaricomycetidae</taxon>
        <taxon>Agaricales</taxon>
        <taxon>Tricholomatineae</taxon>
        <taxon>Lyophyllaceae</taxon>
        <taxon>Hypsizygus</taxon>
    </lineage>
</organism>
<dbReference type="AlphaFoldDB" id="A0A369J768"/>
<dbReference type="EMBL" id="LUEZ02000124">
    <property type="protein sequence ID" value="RDB16447.1"/>
    <property type="molecule type" value="Genomic_DNA"/>
</dbReference>
<comment type="caution">
    <text evidence="1">The sequence shown here is derived from an EMBL/GenBank/DDBJ whole genome shotgun (WGS) entry which is preliminary data.</text>
</comment>